<name>A0A0B8N1C9_9NOCA</name>
<dbReference type="GeneID" id="93376710"/>
<dbReference type="EMBL" id="BBYQ01000022">
    <property type="protein sequence ID" value="GAP27723.1"/>
    <property type="molecule type" value="Genomic_DNA"/>
</dbReference>
<organism evidence="1 2">
    <name type="scientific">Nocardia seriolae</name>
    <dbReference type="NCBI Taxonomy" id="37332"/>
    <lineage>
        <taxon>Bacteria</taxon>
        <taxon>Bacillati</taxon>
        <taxon>Actinomycetota</taxon>
        <taxon>Actinomycetes</taxon>
        <taxon>Mycobacteriales</taxon>
        <taxon>Nocardiaceae</taxon>
        <taxon>Nocardia</taxon>
    </lineage>
</organism>
<evidence type="ECO:0000313" key="2">
    <source>
        <dbReference type="Proteomes" id="UP000037179"/>
    </source>
</evidence>
<evidence type="ECO:0000313" key="1">
    <source>
        <dbReference type="EMBL" id="GAP27723.1"/>
    </source>
</evidence>
<dbReference type="Proteomes" id="UP000037179">
    <property type="component" value="Unassembled WGS sequence"/>
</dbReference>
<dbReference type="RefSeq" id="WP_145961839.1">
    <property type="nucleotide sequence ID" value="NZ_AP028459.1"/>
</dbReference>
<dbReference type="InterPro" id="IPR052922">
    <property type="entry name" value="Cytidylate_Kinase-2"/>
</dbReference>
<accession>A0A0B8N1C9</accession>
<reference evidence="2" key="1">
    <citation type="submission" date="2015-07" db="EMBL/GenBank/DDBJ databases">
        <title>Nocardia seriolae U-1 whole genome shotgun sequence.</title>
        <authorList>
            <person name="Imajoh M."/>
            <person name="Fukumoto Y."/>
            <person name="Sukeda M."/>
            <person name="Yamane J."/>
            <person name="Yamasaki K."/>
            <person name="Shimizu M."/>
            <person name="Ohnishi K."/>
            <person name="Oshima S."/>
        </authorList>
    </citation>
    <scope>NUCLEOTIDE SEQUENCE [LARGE SCALE GENOMIC DNA]</scope>
    <source>
        <strain evidence="2">U-1</strain>
    </source>
</reference>
<protein>
    <recommendedName>
        <fullName evidence="3">Adenylate kinase</fullName>
    </recommendedName>
</protein>
<dbReference type="PANTHER" id="PTHR37816">
    <property type="entry name" value="YALI0E33011P"/>
    <property type="match status" value="1"/>
</dbReference>
<gene>
    <name evidence="1" type="ORF">NSK11_contig00022-0067</name>
</gene>
<keyword evidence="2" id="KW-1185">Reference proteome</keyword>
<evidence type="ECO:0008006" key="3">
    <source>
        <dbReference type="Google" id="ProtNLM"/>
    </source>
</evidence>
<dbReference type="PANTHER" id="PTHR37816:SF1">
    <property type="entry name" value="TOXIN"/>
    <property type="match status" value="1"/>
</dbReference>
<proteinExistence type="predicted"/>
<reference evidence="1 2" key="2">
    <citation type="journal article" date="2016" name="Genome Announc.">
        <title>Draft Genome Sequence of Erythromycin- and Oxytetracycline-Sensitive Nocardia seriolae Strain U-1 (NBRC 110359).</title>
        <authorList>
            <person name="Imajoh M."/>
            <person name="Sukeda M."/>
            <person name="Shimizu M."/>
            <person name="Yamane J."/>
            <person name="Ohnishi K."/>
            <person name="Oshima S."/>
        </authorList>
    </citation>
    <scope>NUCLEOTIDE SEQUENCE [LARGE SCALE GENOMIC DNA]</scope>
    <source>
        <strain evidence="1 2">U-1</strain>
    </source>
</reference>
<dbReference type="AlphaFoldDB" id="A0A0B8N1C9"/>
<comment type="caution">
    <text evidence="1">The sequence shown here is derived from an EMBL/GenBank/DDBJ whole genome shotgun (WGS) entry which is preliminary data.</text>
</comment>
<sequence length="164" mass="19048">MARRISELLEIPHVELDAIHHQADWTPMPEAEFRSAVADRLARTAWVDDGNYHGKLGDLVWTRADTVVWFDLPRPTVMRQIVQRTLLRAITGRELWNGNRESWRDMFSLNPDRSVIMWAWTRHSTNRTRYLAAQSDPAYQHIDFIRLRSHADAASLLANACCGR</sequence>